<sequence>MGAIREQVKKRMPEELRWWRIRRAAASRARNYELATRYLGGLSGAEIGGSTHNPFPVDAINIDRYGEMDTIYKDEERRLAGKALKVDLVAPGDDLPLDDKSVDFVLASHVIEHFPDPIKALLEWDRVASKYIFLVVPHRDRTFDSDRELTPVDELVERHANGFTSDEDKHWSVWSCESFVELCQRIGLNVVETEDPDKKVGNGFAVVIATSGSEALSPQS</sequence>
<gene>
    <name evidence="2" type="ORF">UFOPK3522_00563</name>
    <name evidence="3" type="ORF">UFOPK4175_00075</name>
</gene>
<proteinExistence type="predicted"/>
<dbReference type="AlphaFoldDB" id="A0A6J5ZJM0"/>
<reference evidence="2" key="1">
    <citation type="submission" date="2020-05" db="EMBL/GenBank/DDBJ databases">
        <authorList>
            <person name="Chiriac C."/>
            <person name="Salcher M."/>
            <person name="Ghai R."/>
            <person name="Kavagutti S V."/>
        </authorList>
    </citation>
    <scope>NUCLEOTIDE SEQUENCE</scope>
</reference>
<dbReference type="Pfam" id="PF08241">
    <property type="entry name" value="Methyltransf_11"/>
    <property type="match status" value="1"/>
</dbReference>
<evidence type="ECO:0000259" key="1">
    <source>
        <dbReference type="Pfam" id="PF08241"/>
    </source>
</evidence>
<evidence type="ECO:0000313" key="3">
    <source>
        <dbReference type="EMBL" id="CAB5028169.1"/>
    </source>
</evidence>
<organism evidence="2">
    <name type="scientific">freshwater metagenome</name>
    <dbReference type="NCBI Taxonomy" id="449393"/>
    <lineage>
        <taxon>unclassified sequences</taxon>
        <taxon>metagenomes</taxon>
        <taxon>ecological metagenomes</taxon>
    </lineage>
</organism>
<dbReference type="EMBL" id="CAFBPX010000006">
    <property type="protein sequence ID" value="CAB5028169.1"/>
    <property type="molecule type" value="Genomic_DNA"/>
</dbReference>
<dbReference type="SUPFAM" id="SSF53335">
    <property type="entry name" value="S-adenosyl-L-methionine-dependent methyltransferases"/>
    <property type="match status" value="1"/>
</dbReference>
<dbReference type="EMBL" id="CAESAO010000033">
    <property type="protein sequence ID" value="CAB4340700.1"/>
    <property type="molecule type" value="Genomic_DNA"/>
</dbReference>
<name>A0A6J5ZJM0_9ZZZZ</name>
<dbReference type="Gene3D" id="3.40.50.150">
    <property type="entry name" value="Vaccinia Virus protein VP39"/>
    <property type="match status" value="1"/>
</dbReference>
<dbReference type="GO" id="GO:0008757">
    <property type="term" value="F:S-adenosylmethionine-dependent methyltransferase activity"/>
    <property type="evidence" value="ECO:0007669"/>
    <property type="project" value="InterPro"/>
</dbReference>
<accession>A0A6J5ZJM0</accession>
<feature type="domain" description="Methyltransferase type 11" evidence="1">
    <location>
        <begin position="81"/>
        <end position="128"/>
    </location>
</feature>
<protein>
    <submittedName>
        <fullName evidence="2">Unannotated protein</fullName>
    </submittedName>
</protein>
<evidence type="ECO:0000313" key="2">
    <source>
        <dbReference type="EMBL" id="CAB4340700.1"/>
    </source>
</evidence>
<dbReference type="InterPro" id="IPR013216">
    <property type="entry name" value="Methyltransf_11"/>
</dbReference>
<dbReference type="InterPro" id="IPR029063">
    <property type="entry name" value="SAM-dependent_MTases_sf"/>
</dbReference>